<organism evidence="1 2">
    <name type="scientific">Rotaria sordida</name>
    <dbReference type="NCBI Taxonomy" id="392033"/>
    <lineage>
        <taxon>Eukaryota</taxon>
        <taxon>Metazoa</taxon>
        <taxon>Spiralia</taxon>
        <taxon>Gnathifera</taxon>
        <taxon>Rotifera</taxon>
        <taxon>Eurotatoria</taxon>
        <taxon>Bdelloidea</taxon>
        <taxon>Philodinida</taxon>
        <taxon>Philodinidae</taxon>
        <taxon>Rotaria</taxon>
    </lineage>
</organism>
<evidence type="ECO:0000313" key="1">
    <source>
        <dbReference type="EMBL" id="CAF1169747.1"/>
    </source>
</evidence>
<dbReference type="EMBL" id="CAJNOU010001212">
    <property type="protein sequence ID" value="CAF1169747.1"/>
    <property type="molecule type" value="Genomic_DNA"/>
</dbReference>
<evidence type="ECO:0000313" key="2">
    <source>
        <dbReference type="Proteomes" id="UP000663889"/>
    </source>
</evidence>
<reference evidence="1" key="1">
    <citation type="submission" date="2021-02" db="EMBL/GenBank/DDBJ databases">
        <authorList>
            <person name="Nowell W R."/>
        </authorList>
    </citation>
    <scope>NUCLEOTIDE SEQUENCE</scope>
</reference>
<gene>
    <name evidence="1" type="ORF">SEV965_LOCUS19445</name>
</gene>
<dbReference type="PANTHER" id="PTHR36649">
    <property type="entry name" value="UBIQUITIN-LIKE DOMAIN-CONTAINING PROTEIN"/>
    <property type="match status" value="1"/>
</dbReference>
<proteinExistence type="predicted"/>
<protein>
    <submittedName>
        <fullName evidence="1">Uncharacterized protein</fullName>
    </submittedName>
</protein>
<comment type="caution">
    <text evidence="1">The sequence shown here is derived from an EMBL/GenBank/DDBJ whole genome shotgun (WGS) entry which is preliminary data.</text>
</comment>
<sequence length="706" mass="81306">MDTDLAFCLGQFIDDQVKLIDDRLEAIKQEEIIACDKIEQERNLYNKNKPIPKNKGTHYEDKSLIDKFIQDLRDDDANVSKPKSIIDDPNCIETLRAEVSTKVNACSNYITRIRNLAQPLPRTSKFVESCNEAIDYFRRTQEFEDNFKKLYTVLEQSDLNNIIQNTQQWWKDTYGSTIAELNRRNQKINSAVTKNNFAILSSTSRVVDNVKKLMAARKVVSVEPQKLDIIRKFVKHLLIIDEENRDKINAEELIEQLNNSNIEQIIDYTKKWIAQRDEIRNRKEERDPFDIKMEDVKAKFGRQRIAQEAKKLALAAVLCRLAVGSTNGEQFDQQLKTIINKQKNSDKENLPIISGDIKEPETQELSILIRLDTDRTDMKKWAIDTDRTDMKKWAINTDVIQERFGAGLCQAFGIPSTCIRVDSIDSDEAIINMCIRPPYGKNVVDSLNGTAPDAAVRMQAVRKCCCDFNANVESITLGEFGLKIEDRLMDPRWNKKYAWPNDNPNEGQYWSNPIDQGGKPYYCPSGWIRFGVKVAKDDKEFDANWGNWYVAYHGTRGENASKILTSGLRVSTAGCFYGDGISRAYVSPSIEYCGHPRYAFPWKQTTKNGEVRWYQLVFQCRVNPASVNKIDSETLISDEYKQTVTIDPNFDNGELEWIILGKNDQQFIKEDIICYGLMMRVSSVDPMTLTPCKWWKKSLNSDIYKK</sequence>
<dbReference type="Gene3D" id="3.90.228.10">
    <property type="match status" value="1"/>
</dbReference>
<dbReference type="Proteomes" id="UP000663889">
    <property type="component" value="Unassembled WGS sequence"/>
</dbReference>
<name>A0A814U0J1_9BILA</name>
<dbReference type="AlphaFoldDB" id="A0A814U0J1"/>
<dbReference type="SUPFAM" id="SSF56399">
    <property type="entry name" value="ADP-ribosylation"/>
    <property type="match status" value="1"/>
</dbReference>
<dbReference type="PANTHER" id="PTHR36649:SF28">
    <property type="entry name" value="UBIQUITIN-LIKE DOMAIN-CONTAINING PROTEIN"/>
    <property type="match status" value="1"/>
</dbReference>
<accession>A0A814U0J1</accession>